<dbReference type="RefSeq" id="WP_036833863.1">
    <property type="nucleotide sequence ID" value="NZ_AVPG01000009.1"/>
</dbReference>
<protein>
    <submittedName>
        <fullName evidence="2">Uncharacterized protein</fullName>
    </submittedName>
</protein>
<dbReference type="STRING" id="1385512.N784_02770"/>
<keyword evidence="1" id="KW-0812">Transmembrane</keyword>
<feature type="transmembrane region" description="Helical" evidence="1">
    <location>
        <begin position="12"/>
        <end position="32"/>
    </location>
</feature>
<dbReference type="eggNOG" id="ENOG50339PX">
    <property type="taxonomic scope" value="Bacteria"/>
</dbReference>
<comment type="caution">
    <text evidence="2">The sequence shown here is derived from an EMBL/GenBank/DDBJ whole genome shotgun (WGS) entry which is preliminary data.</text>
</comment>
<dbReference type="Proteomes" id="UP000030401">
    <property type="component" value="Unassembled WGS sequence"/>
</dbReference>
<keyword evidence="1" id="KW-1133">Transmembrane helix</keyword>
<feature type="transmembrane region" description="Helical" evidence="1">
    <location>
        <begin position="174"/>
        <end position="198"/>
    </location>
</feature>
<feature type="transmembrane region" description="Helical" evidence="1">
    <location>
        <begin position="143"/>
        <end position="167"/>
    </location>
</feature>
<keyword evidence="3" id="KW-1185">Reference proteome</keyword>
<feature type="transmembrane region" description="Helical" evidence="1">
    <location>
        <begin position="218"/>
        <end position="236"/>
    </location>
</feature>
<name>A0A0A5HTY6_9BACI</name>
<keyword evidence="1" id="KW-0472">Membrane</keyword>
<sequence length="248" mass="28731">MSQMWKEYKTPFLLTVLIGLLINCVSIYFVSNSYTLQYEMDAWVQGSGLMDFVFPLFASAPFVWILFYKYKNDFIKYISLRISEKEFVIKEIAFMCMLSGMSIVIIYFVSLLVTLFAPFNFFLVNEGDLSTHLFGEMQIKRPIVFGFLYSLFKGAIASLFTLFGAVFAMHAKNLFVVLFAPFLYAFIENFVTGILRIPQFSIYTSFIVNRIDPKSMEVIYLFVGPAVLMLAIFITWKKYRSNEGHMNV</sequence>
<feature type="transmembrane region" description="Helical" evidence="1">
    <location>
        <begin position="52"/>
        <end position="71"/>
    </location>
</feature>
<evidence type="ECO:0000313" key="2">
    <source>
        <dbReference type="EMBL" id="KGX87087.1"/>
    </source>
</evidence>
<dbReference type="AlphaFoldDB" id="A0A0A5HTY6"/>
<dbReference type="EMBL" id="AVPG01000009">
    <property type="protein sequence ID" value="KGX87087.1"/>
    <property type="molecule type" value="Genomic_DNA"/>
</dbReference>
<gene>
    <name evidence="2" type="ORF">N784_02770</name>
</gene>
<reference evidence="2 3" key="1">
    <citation type="submission" date="2013-08" db="EMBL/GenBank/DDBJ databases">
        <authorList>
            <person name="Huang J."/>
            <person name="Wang G."/>
        </authorList>
    </citation>
    <scope>NUCLEOTIDE SEQUENCE [LARGE SCALE GENOMIC DNA]</scope>
    <source>
        <strain evidence="2 3">JSM 072002</strain>
    </source>
</reference>
<accession>A0A0A5HTY6</accession>
<organism evidence="2 3">
    <name type="scientific">Pontibacillus litoralis JSM 072002</name>
    <dbReference type="NCBI Taxonomy" id="1385512"/>
    <lineage>
        <taxon>Bacteria</taxon>
        <taxon>Bacillati</taxon>
        <taxon>Bacillota</taxon>
        <taxon>Bacilli</taxon>
        <taxon>Bacillales</taxon>
        <taxon>Bacillaceae</taxon>
        <taxon>Pontibacillus</taxon>
    </lineage>
</organism>
<dbReference type="OrthoDB" id="1976445at2"/>
<proteinExistence type="predicted"/>
<feature type="transmembrane region" description="Helical" evidence="1">
    <location>
        <begin position="92"/>
        <end position="123"/>
    </location>
</feature>
<evidence type="ECO:0000256" key="1">
    <source>
        <dbReference type="SAM" id="Phobius"/>
    </source>
</evidence>
<evidence type="ECO:0000313" key="3">
    <source>
        <dbReference type="Proteomes" id="UP000030401"/>
    </source>
</evidence>